<feature type="binding site" evidence="7">
    <location>
        <position position="148"/>
    </location>
    <ligand>
        <name>N-formimidoyl-L-glutamate</name>
        <dbReference type="ChEBI" id="CHEBI:58928"/>
    </ligand>
</feature>
<feature type="binding site" evidence="7">
    <location>
        <position position="76"/>
    </location>
    <ligand>
        <name>Zn(2+)</name>
        <dbReference type="ChEBI" id="CHEBI:29105"/>
    </ligand>
</feature>
<evidence type="ECO:0000256" key="6">
    <source>
        <dbReference type="ARBA" id="ARBA00023004"/>
    </source>
</evidence>
<dbReference type="FunFam" id="3.20.20.140:FF:000007">
    <property type="entry name" value="Imidazolonepropionase"/>
    <property type="match status" value="1"/>
</dbReference>
<dbReference type="CDD" id="cd01296">
    <property type="entry name" value="Imidazolone-5PH"/>
    <property type="match status" value="1"/>
</dbReference>
<dbReference type="SUPFAM" id="SSF51338">
    <property type="entry name" value="Composite domain of metallo-dependent hydrolases"/>
    <property type="match status" value="1"/>
</dbReference>
<keyword evidence="10" id="KW-1185">Reference proteome</keyword>
<comment type="cofactor">
    <cofactor evidence="7">
        <name>Zn(2+)</name>
        <dbReference type="ChEBI" id="CHEBI:29105"/>
    </cofactor>
    <cofactor evidence="7">
        <name>Fe(3+)</name>
        <dbReference type="ChEBI" id="CHEBI:29034"/>
    </cofactor>
    <text evidence="7">Binds 1 zinc or iron ion per subunit.</text>
</comment>
<comment type="pathway">
    <text evidence="7">Amino-acid degradation; L-histidine degradation into L-glutamate; N-formimidoyl-L-glutamate from L-histidine: step 3/3.</text>
</comment>
<keyword evidence="2 7" id="KW-0479">Metal-binding</keyword>
<evidence type="ECO:0000256" key="3">
    <source>
        <dbReference type="ARBA" id="ARBA00022801"/>
    </source>
</evidence>
<comment type="subcellular location">
    <subcellularLocation>
        <location evidence="7">Cytoplasm</location>
    </subcellularLocation>
</comment>
<dbReference type="PANTHER" id="PTHR42752:SF1">
    <property type="entry name" value="IMIDAZOLONEPROPIONASE-RELATED"/>
    <property type="match status" value="1"/>
</dbReference>
<dbReference type="OrthoDB" id="9776455at2"/>
<dbReference type="GO" id="GO:0050480">
    <property type="term" value="F:imidazolonepropionase activity"/>
    <property type="evidence" value="ECO:0007669"/>
    <property type="project" value="UniProtKB-UniRule"/>
</dbReference>
<sequence length="413" mass="43631">MNEAPLRLWRNAHIATLAGDPAASPWGALIERGALLARGEHIAWVGPEGELPRDIDVAEEHDLGGACLTPGLIDCHTHLVYAGSRAHEFELRLQGASYEAIARAGGGIRSTVAATRAADDETLFALTLPRARALMAEGVTSIEIKSGYGLSLTDEACCLRVARRVGEALGITVRTTCLAAHALPPEFEGRADDYIAAVVEWLPQLQAQGLVDAVDAFCERIAFTPAQTRRVFEAARGLGLPVKLHAEQLSDQGGAALAASFDALSCDHLEYLSAEGVAAMAAAGTVAVLLPGAFYFLRETKLPPIDALREAGVPIAIATDHNPGSSPTLSPLLMLNMACTLFRLTPAEALRGLTVNAARALGLQATHGTLEPGKRADLALWAVDHPRDLAYRFGGANPCRRVVSGGVDMELHS</sequence>
<accession>A0A4Q7W056</accession>
<protein>
    <recommendedName>
        <fullName evidence="1 7">Imidazolonepropionase</fullName>
        <ecNumber evidence="1 7">3.5.2.7</ecNumber>
    </recommendedName>
    <alternativeName>
        <fullName evidence="7">Imidazolone-5-propionate hydrolase</fullName>
    </alternativeName>
</protein>
<name>A0A4Q7W056_9BURK</name>
<evidence type="ECO:0000259" key="8">
    <source>
        <dbReference type="Pfam" id="PF01979"/>
    </source>
</evidence>
<evidence type="ECO:0000256" key="1">
    <source>
        <dbReference type="ARBA" id="ARBA00012864"/>
    </source>
</evidence>
<feature type="binding site" evidence="7">
    <location>
        <position position="320"/>
    </location>
    <ligand>
        <name>Fe(3+)</name>
        <dbReference type="ChEBI" id="CHEBI:29034"/>
    </ligand>
</feature>
<evidence type="ECO:0000256" key="4">
    <source>
        <dbReference type="ARBA" id="ARBA00022808"/>
    </source>
</evidence>
<dbReference type="InterPro" id="IPR006680">
    <property type="entry name" value="Amidohydro-rel"/>
</dbReference>
<dbReference type="EC" id="3.5.2.7" evidence="1 7"/>
<dbReference type="SUPFAM" id="SSF51556">
    <property type="entry name" value="Metallo-dependent hydrolases"/>
    <property type="match status" value="1"/>
</dbReference>
<feature type="binding site" evidence="7">
    <location>
        <position position="85"/>
    </location>
    <ligand>
        <name>4-imidazolone-5-propanoate</name>
        <dbReference type="ChEBI" id="CHEBI:77893"/>
    </ligand>
</feature>
<feature type="binding site" evidence="7">
    <location>
        <position position="245"/>
    </location>
    <ligand>
        <name>Fe(3+)</name>
        <dbReference type="ChEBI" id="CHEBI:29034"/>
    </ligand>
</feature>
<dbReference type="InterPro" id="IPR032466">
    <property type="entry name" value="Metal_Hydrolase"/>
</dbReference>
<dbReference type="Gene3D" id="2.30.40.10">
    <property type="entry name" value="Urease, subunit C, domain 1"/>
    <property type="match status" value="1"/>
</dbReference>
<comment type="similarity">
    <text evidence="7">Belongs to the metallo-dependent hydrolases superfamily. HutI family.</text>
</comment>
<feature type="binding site" evidence="7">
    <location>
        <position position="181"/>
    </location>
    <ligand>
        <name>4-imidazolone-5-propanoate</name>
        <dbReference type="ChEBI" id="CHEBI:77893"/>
    </ligand>
</feature>
<dbReference type="GO" id="GO:0019557">
    <property type="term" value="P:L-histidine catabolic process to glutamate and formate"/>
    <property type="evidence" value="ECO:0007669"/>
    <property type="project" value="UniProtKB-UniPathway"/>
</dbReference>
<dbReference type="InterPro" id="IPR005920">
    <property type="entry name" value="HutI"/>
</dbReference>
<evidence type="ECO:0000313" key="9">
    <source>
        <dbReference type="EMBL" id="RZU02238.1"/>
    </source>
</evidence>
<feature type="binding site" evidence="7">
    <location>
        <position position="324"/>
    </location>
    <ligand>
        <name>N-formimidoyl-L-glutamate</name>
        <dbReference type="ChEBI" id="CHEBI:58928"/>
    </ligand>
</feature>
<feature type="binding site" evidence="7">
    <location>
        <position position="325"/>
    </location>
    <ligand>
        <name>4-imidazolone-5-propanoate</name>
        <dbReference type="ChEBI" id="CHEBI:77893"/>
    </ligand>
</feature>
<feature type="binding site" evidence="7">
    <location>
        <position position="245"/>
    </location>
    <ligand>
        <name>Zn(2+)</name>
        <dbReference type="ChEBI" id="CHEBI:29105"/>
    </ligand>
</feature>
<dbReference type="Pfam" id="PF01979">
    <property type="entry name" value="Amidohydro_1"/>
    <property type="match status" value="1"/>
</dbReference>
<gene>
    <name evidence="7" type="primary">hutI</name>
    <name evidence="9" type="ORF">EV670_0259</name>
</gene>
<reference evidence="9 10" key="1">
    <citation type="submission" date="2019-02" db="EMBL/GenBank/DDBJ databases">
        <title>Genomic Encyclopedia of Type Strains, Phase IV (KMG-IV): sequencing the most valuable type-strain genomes for metagenomic binning, comparative biology and taxonomic classification.</title>
        <authorList>
            <person name="Goeker M."/>
        </authorList>
    </citation>
    <scope>NUCLEOTIDE SEQUENCE [LARGE SCALE GENOMIC DNA]</scope>
    <source>
        <strain evidence="9 10">DSM 19570</strain>
    </source>
</reference>
<dbReference type="UniPathway" id="UPA00379">
    <property type="reaction ID" value="UER00551"/>
</dbReference>
<feature type="binding site" evidence="7">
    <location>
        <position position="248"/>
    </location>
    <ligand>
        <name>4-imidazolone-5-propanoate</name>
        <dbReference type="ChEBI" id="CHEBI:77893"/>
    </ligand>
</feature>
<comment type="caution">
    <text evidence="9">The sequence shown here is derived from an EMBL/GenBank/DDBJ whole genome shotgun (WGS) entry which is preliminary data.</text>
</comment>
<comment type="catalytic activity">
    <reaction evidence="7">
        <text>4-imidazolone-5-propanoate + H2O = N-formimidoyl-L-glutamate</text>
        <dbReference type="Rhea" id="RHEA:23660"/>
        <dbReference type="ChEBI" id="CHEBI:15377"/>
        <dbReference type="ChEBI" id="CHEBI:58928"/>
        <dbReference type="ChEBI" id="CHEBI:77893"/>
        <dbReference type="EC" id="3.5.2.7"/>
    </reaction>
</comment>
<keyword evidence="6 7" id="KW-0408">Iron</keyword>
<evidence type="ECO:0000256" key="2">
    <source>
        <dbReference type="ARBA" id="ARBA00022723"/>
    </source>
</evidence>
<evidence type="ECO:0000256" key="7">
    <source>
        <dbReference type="HAMAP-Rule" id="MF_00372"/>
    </source>
</evidence>
<feature type="binding site" evidence="7">
    <location>
        <position position="78"/>
    </location>
    <ligand>
        <name>Fe(3+)</name>
        <dbReference type="ChEBI" id="CHEBI:29034"/>
    </ligand>
</feature>
<dbReference type="EMBL" id="SHKP01000004">
    <property type="protein sequence ID" value="RZU02238.1"/>
    <property type="molecule type" value="Genomic_DNA"/>
</dbReference>
<dbReference type="GO" id="GO:0008270">
    <property type="term" value="F:zinc ion binding"/>
    <property type="evidence" value="ECO:0007669"/>
    <property type="project" value="UniProtKB-UniRule"/>
</dbReference>
<organism evidence="9 10">
    <name type="scientific">Rivibacter subsaxonicus</name>
    <dbReference type="NCBI Taxonomy" id="457575"/>
    <lineage>
        <taxon>Bacteria</taxon>
        <taxon>Pseudomonadati</taxon>
        <taxon>Pseudomonadota</taxon>
        <taxon>Betaproteobacteria</taxon>
        <taxon>Burkholderiales</taxon>
        <taxon>Rivibacter</taxon>
    </lineage>
</organism>
<evidence type="ECO:0000313" key="10">
    <source>
        <dbReference type="Proteomes" id="UP000293671"/>
    </source>
</evidence>
<dbReference type="PANTHER" id="PTHR42752">
    <property type="entry name" value="IMIDAZOLONEPROPIONASE"/>
    <property type="match status" value="1"/>
</dbReference>
<dbReference type="Proteomes" id="UP000293671">
    <property type="component" value="Unassembled WGS sequence"/>
</dbReference>
<dbReference type="GO" id="GO:0005737">
    <property type="term" value="C:cytoplasm"/>
    <property type="evidence" value="ECO:0007669"/>
    <property type="project" value="UniProtKB-SubCell"/>
</dbReference>
<dbReference type="Gene3D" id="3.20.20.140">
    <property type="entry name" value="Metal-dependent hydrolases"/>
    <property type="match status" value="1"/>
</dbReference>
<feature type="binding site" evidence="7">
    <location>
        <position position="148"/>
    </location>
    <ligand>
        <name>4-imidazolone-5-propanoate</name>
        <dbReference type="ChEBI" id="CHEBI:77893"/>
    </ligand>
</feature>
<keyword evidence="7" id="KW-0963">Cytoplasm</keyword>
<dbReference type="HAMAP" id="MF_00372">
    <property type="entry name" value="HutI"/>
    <property type="match status" value="1"/>
</dbReference>
<keyword evidence="5 7" id="KW-0862">Zinc</keyword>
<comment type="function">
    <text evidence="7">Catalyzes the hydrolytic cleavage of the carbon-nitrogen bond in imidazolone-5-propanoate to yield N-formimidoyl-L-glutamate. It is the third step in the universal histidine degradation pathway.</text>
</comment>
<feature type="binding site" evidence="7">
    <location>
        <position position="76"/>
    </location>
    <ligand>
        <name>Fe(3+)</name>
        <dbReference type="ChEBI" id="CHEBI:29034"/>
    </ligand>
</feature>
<feature type="binding site" evidence="7">
    <location>
        <position position="322"/>
    </location>
    <ligand>
        <name>N-formimidoyl-L-glutamate</name>
        <dbReference type="ChEBI" id="CHEBI:58928"/>
    </ligand>
</feature>
<dbReference type="GO" id="GO:0005506">
    <property type="term" value="F:iron ion binding"/>
    <property type="evidence" value="ECO:0007669"/>
    <property type="project" value="UniProtKB-UniRule"/>
</dbReference>
<dbReference type="RefSeq" id="WP_130430016.1">
    <property type="nucleotide sequence ID" value="NZ_SHKP01000004.1"/>
</dbReference>
<dbReference type="AlphaFoldDB" id="A0A4Q7W056"/>
<dbReference type="GO" id="GO:0019556">
    <property type="term" value="P:L-histidine catabolic process to glutamate and formamide"/>
    <property type="evidence" value="ECO:0007669"/>
    <property type="project" value="UniProtKB-UniRule"/>
</dbReference>
<feature type="binding site" evidence="7">
    <location>
        <position position="78"/>
    </location>
    <ligand>
        <name>Zn(2+)</name>
        <dbReference type="ChEBI" id="CHEBI:29105"/>
    </ligand>
</feature>
<dbReference type="NCBIfam" id="TIGR01224">
    <property type="entry name" value="hutI"/>
    <property type="match status" value="1"/>
</dbReference>
<feature type="domain" description="Amidohydrolase-related" evidence="8">
    <location>
        <begin position="68"/>
        <end position="386"/>
    </location>
</feature>
<evidence type="ECO:0000256" key="5">
    <source>
        <dbReference type="ARBA" id="ARBA00022833"/>
    </source>
</evidence>
<dbReference type="InterPro" id="IPR011059">
    <property type="entry name" value="Metal-dep_hydrolase_composite"/>
</dbReference>
<feature type="binding site" evidence="7">
    <location>
        <position position="320"/>
    </location>
    <ligand>
        <name>Zn(2+)</name>
        <dbReference type="ChEBI" id="CHEBI:29105"/>
    </ligand>
</feature>
<keyword evidence="4 7" id="KW-0369">Histidine metabolism</keyword>
<proteinExistence type="inferred from homology"/>
<keyword evidence="3 7" id="KW-0378">Hydrolase</keyword>